<keyword evidence="5" id="KW-0805">Transcription regulation</keyword>
<dbReference type="GO" id="GO:0000785">
    <property type="term" value="C:chromatin"/>
    <property type="evidence" value="ECO:0007669"/>
    <property type="project" value="TreeGrafter"/>
</dbReference>
<dbReference type="InterPro" id="IPR009071">
    <property type="entry name" value="HMG_box_dom"/>
</dbReference>
<dbReference type="Gene3D" id="1.10.30.10">
    <property type="entry name" value="High mobility group box domain"/>
    <property type="match status" value="1"/>
</dbReference>
<dbReference type="GO" id="GO:0021903">
    <property type="term" value="P:rostrocaudal neural tube patterning"/>
    <property type="evidence" value="ECO:0007669"/>
    <property type="project" value="UniProtKB-ARBA"/>
</dbReference>
<dbReference type="FunFam" id="1.10.30.10:FF:000001">
    <property type="entry name" value="transcription factor 7 isoform X2"/>
    <property type="match status" value="1"/>
</dbReference>
<dbReference type="CDD" id="cd21996">
    <property type="entry name" value="HMG-box_TCF7-like"/>
    <property type="match status" value="1"/>
</dbReference>
<dbReference type="PANTHER" id="PTHR10373:SF25">
    <property type="entry name" value="TRANSCRIPTION FACTOR 7-LIKE 1"/>
    <property type="match status" value="1"/>
</dbReference>
<feature type="compositionally biased region" description="Basic and acidic residues" evidence="11">
    <location>
        <begin position="19"/>
        <end position="45"/>
    </location>
</feature>
<evidence type="ECO:0000256" key="11">
    <source>
        <dbReference type="SAM" id="MobiDB-lite"/>
    </source>
</evidence>
<feature type="compositionally biased region" description="Gly residues" evidence="11">
    <location>
        <begin position="1"/>
        <end position="11"/>
    </location>
</feature>
<evidence type="ECO:0000256" key="1">
    <source>
        <dbReference type="ARBA" id="ARBA00004123"/>
    </source>
</evidence>
<feature type="region of interest" description="Disordered" evidence="11">
    <location>
        <begin position="1"/>
        <end position="70"/>
    </location>
</feature>
<dbReference type="InterPro" id="IPR027397">
    <property type="entry name" value="Catenin-bd_sf"/>
</dbReference>
<feature type="compositionally biased region" description="Polar residues" evidence="11">
    <location>
        <begin position="435"/>
        <end position="444"/>
    </location>
</feature>
<dbReference type="SMART" id="SM00398">
    <property type="entry name" value="HMG"/>
    <property type="match status" value="1"/>
</dbReference>
<reference evidence="13" key="1">
    <citation type="submission" date="2025-08" db="UniProtKB">
        <authorList>
            <consortium name="Ensembl"/>
        </authorList>
    </citation>
    <scope>IDENTIFICATION</scope>
</reference>
<organism evidence="13 14">
    <name type="scientific">Oncorhynchus tshawytscha</name>
    <name type="common">Chinook salmon</name>
    <name type="synonym">Salmo tshawytscha</name>
    <dbReference type="NCBI Taxonomy" id="74940"/>
    <lineage>
        <taxon>Eukaryota</taxon>
        <taxon>Metazoa</taxon>
        <taxon>Chordata</taxon>
        <taxon>Craniata</taxon>
        <taxon>Vertebrata</taxon>
        <taxon>Euteleostomi</taxon>
        <taxon>Actinopterygii</taxon>
        <taxon>Neopterygii</taxon>
        <taxon>Teleostei</taxon>
        <taxon>Protacanthopterygii</taxon>
        <taxon>Salmoniformes</taxon>
        <taxon>Salmonidae</taxon>
        <taxon>Salmoninae</taxon>
        <taxon>Oncorhynchus</taxon>
    </lineage>
</organism>
<dbReference type="PANTHER" id="PTHR10373">
    <property type="entry name" value="TRANSCRIPTION FACTOR 7 FAMILY MEMBER"/>
    <property type="match status" value="1"/>
</dbReference>
<dbReference type="GO" id="GO:0060847">
    <property type="term" value="P:endothelial cell fate specification"/>
    <property type="evidence" value="ECO:0007669"/>
    <property type="project" value="UniProtKB-ARBA"/>
</dbReference>
<feature type="compositionally biased region" description="Polar residues" evidence="11">
    <location>
        <begin position="567"/>
        <end position="593"/>
    </location>
</feature>
<dbReference type="GO" id="GO:0000978">
    <property type="term" value="F:RNA polymerase II cis-regulatory region sequence-specific DNA binding"/>
    <property type="evidence" value="ECO:0007669"/>
    <property type="project" value="TreeGrafter"/>
</dbReference>
<comment type="similarity">
    <text evidence="2">Belongs to the TCF/LEF family.</text>
</comment>
<accession>A0A8C8GL57</accession>
<sequence>MPQLDGGGGDDLGANDELISFKDEGEQEEKTAENVSSERDLDDVKSSLVNETENNSSSSDSEAVSHRRPQHHIPDWESYVRQREFVAEALRRQQHDSGLFKASLYAGYPLLMIPDLGNLSNLGHLGNLGNPYLSPGVLSPGSRTSNKVPVVQHSHLSPFSPLLSYSPDPFPSRTPPPHLSADTGLPPTPHPAELSPYYPLSPGGMEHMTHPLSWLQGQSMYGIPVGGFRPSYPAALALNSSMSSFVSSRFSPHMVPPPQTSVPHPAIVSTAIKQEPRDSNQHGRCAVSMGDREEEKKPHVKKPLNAFMLYMKEQRPKVVAECTLKESAAINQILGRRWHTLSREEQSKYYDMARKERQLHSQLYPGWSARDNYGKRKKRKRDGRPETAPEGQMTHPQSAAPEEHFSAQLKKSCVSYGTQERPSVSHTHLTHTHLSQASPASSLDSPATPTTALASPAAPAPTHTEHTHSHSEHTHPEQVQPLSLTTKPPRLQSHRDTHGQAYTHIQSHTHSHVLTHTHLPLPPTPNTSSSPYSHPPFSLHMSSSSKHTPPLLSRPIPFASGLAPPTSIHQSTMSSHHARLQSQPLSLVTRNNS</sequence>
<dbReference type="GO" id="GO:0060070">
    <property type="term" value="P:canonical Wnt signaling pathway"/>
    <property type="evidence" value="ECO:0007669"/>
    <property type="project" value="TreeGrafter"/>
</dbReference>
<proteinExistence type="inferred from homology"/>
<evidence type="ECO:0000256" key="4">
    <source>
        <dbReference type="ARBA" id="ARBA00022687"/>
    </source>
</evidence>
<protein>
    <recommendedName>
        <fullName evidence="12">HMG box domain-containing protein</fullName>
    </recommendedName>
</protein>
<dbReference type="GO" id="GO:0007507">
    <property type="term" value="P:heart development"/>
    <property type="evidence" value="ECO:0007669"/>
    <property type="project" value="UniProtKB-ARBA"/>
</dbReference>
<dbReference type="SUPFAM" id="SSF47095">
    <property type="entry name" value="HMG-box"/>
    <property type="match status" value="1"/>
</dbReference>
<evidence type="ECO:0000313" key="14">
    <source>
        <dbReference type="Proteomes" id="UP000694402"/>
    </source>
</evidence>
<dbReference type="GeneTree" id="ENSGT00940000157038"/>
<feature type="compositionally biased region" description="Low complexity" evidence="11">
    <location>
        <begin position="526"/>
        <end position="536"/>
    </location>
</feature>
<feature type="region of interest" description="Disordered" evidence="11">
    <location>
        <begin position="275"/>
        <end position="298"/>
    </location>
</feature>
<evidence type="ECO:0000256" key="5">
    <source>
        <dbReference type="ARBA" id="ARBA00023015"/>
    </source>
</evidence>
<comment type="subcellular location">
    <subcellularLocation>
        <location evidence="1">Nucleus</location>
    </subcellularLocation>
</comment>
<dbReference type="GO" id="GO:1990907">
    <property type="term" value="C:beta-catenin-TCF complex"/>
    <property type="evidence" value="ECO:0007669"/>
    <property type="project" value="TreeGrafter"/>
</dbReference>
<dbReference type="AlphaFoldDB" id="A0A8C8GL57"/>
<keyword evidence="3" id="KW-0678">Repressor</keyword>
<keyword evidence="7" id="KW-0010">Activator</keyword>
<feature type="domain" description="HMG box" evidence="12">
    <location>
        <begin position="300"/>
        <end position="368"/>
    </location>
</feature>
<evidence type="ECO:0000256" key="9">
    <source>
        <dbReference type="ARBA" id="ARBA00023242"/>
    </source>
</evidence>
<dbReference type="GO" id="GO:0010456">
    <property type="term" value="P:cell proliferation in dorsal spinal cord"/>
    <property type="evidence" value="ECO:0007669"/>
    <property type="project" value="UniProtKB-ARBA"/>
</dbReference>
<evidence type="ECO:0000256" key="6">
    <source>
        <dbReference type="ARBA" id="ARBA00023125"/>
    </source>
</evidence>
<dbReference type="InterPro" id="IPR013558">
    <property type="entry name" value="CTNNB1-bd_N"/>
</dbReference>
<dbReference type="GO" id="GO:0030901">
    <property type="term" value="P:midbrain development"/>
    <property type="evidence" value="ECO:0007669"/>
    <property type="project" value="UniProtKB-ARBA"/>
</dbReference>
<dbReference type="GO" id="GO:0000981">
    <property type="term" value="F:DNA-binding transcription factor activity, RNA polymerase II-specific"/>
    <property type="evidence" value="ECO:0007669"/>
    <property type="project" value="TreeGrafter"/>
</dbReference>
<dbReference type="FunFam" id="4.10.900.10:FF:000002">
    <property type="entry name" value="transcription factor 7-like 2 isoform X1"/>
    <property type="match status" value="1"/>
</dbReference>
<evidence type="ECO:0000256" key="3">
    <source>
        <dbReference type="ARBA" id="ARBA00022491"/>
    </source>
</evidence>
<dbReference type="Pfam" id="PF00505">
    <property type="entry name" value="HMG_box"/>
    <property type="match status" value="1"/>
</dbReference>
<dbReference type="InterPro" id="IPR024940">
    <property type="entry name" value="TCF/LEF"/>
</dbReference>
<evidence type="ECO:0000313" key="13">
    <source>
        <dbReference type="Ensembl" id="ENSOTSP00005050307.2"/>
    </source>
</evidence>
<evidence type="ECO:0000256" key="10">
    <source>
        <dbReference type="PROSITE-ProRule" id="PRU00267"/>
    </source>
</evidence>
<reference evidence="13" key="2">
    <citation type="submission" date="2025-09" db="UniProtKB">
        <authorList>
            <consortium name="Ensembl"/>
        </authorList>
    </citation>
    <scope>IDENTIFICATION</scope>
</reference>
<feature type="region of interest" description="Disordered" evidence="11">
    <location>
        <begin position="361"/>
        <end position="593"/>
    </location>
</feature>
<dbReference type="Pfam" id="PF08347">
    <property type="entry name" value="CTNNB1_binding"/>
    <property type="match status" value="1"/>
</dbReference>
<evidence type="ECO:0000259" key="12">
    <source>
        <dbReference type="PROSITE" id="PS50118"/>
    </source>
</evidence>
<keyword evidence="9 10" id="KW-0539">Nucleus</keyword>
<dbReference type="InterPro" id="IPR036910">
    <property type="entry name" value="HMG_box_dom_sf"/>
</dbReference>
<dbReference type="PROSITE" id="PS50118">
    <property type="entry name" value="HMG_BOX_2"/>
    <property type="match status" value="1"/>
</dbReference>
<evidence type="ECO:0000256" key="8">
    <source>
        <dbReference type="ARBA" id="ARBA00023163"/>
    </source>
</evidence>
<feature type="compositionally biased region" description="Basic and acidic residues" evidence="11">
    <location>
        <begin position="463"/>
        <end position="476"/>
    </location>
</feature>
<dbReference type="Ensembl" id="ENSOTST00005054762.2">
    <property type="protein sequence ID" value="ENSOTSP00005050307.2"/>
    <property type="gene ID" value="ENSOTSG00005024374.2"/>
</dbReference>
<dbReference type="Gene3D" id="4.10.900.10">
    <property type="entry name" value="TCF3-CBD (Catenin binding domain)"/>
    <property type="match status" value="1"/>
</dbReference>
<keyword evidence="4" id="KW-0879">Wnt signaling pathway</keyword>
<name>A0A8C8GL57_ONCTS</name>
<feature type="DNA-binding region" description="HMG box" evidence="10">
    <location>
        <begin position="300"/>
        <end position="368"/>
    </location>
</feature>
<feature type="compositionally biased region" description="Low complexity" evidence="11">
    <location>
        <begin position="445"/>
        <end position="462"/>
    </location>
</feature>
<feature type="compositionally biased region" description="Polar residues" evidence="11">
    <location>
        <begin position="415"/>
        <end position="425"/>
    </location>
</feature>
<keyword evidence="14" id="KW-1185">Reference proteome</keyword>
<feature type="compositionally biased region" description="Pro residues" evidence="11">
    <location>
        <begin position="168"/>
        <end position="178"/>
    </location>
</feature>
<evidence type="ECO:0000256" key="2">
    <source>
        <dbReference type="ARBA" id="ARBA00006569"/>
    </source>
</evidence>
<feature type="region of interest" description="Disordered" evidence="11">
    <location>
        <begin position="167"/>
        <end position="190"/>
    </location>
</feature>
<feature type="compositionally biased region" description="Low complexity" evidence="11">
    <location>
        <begin position="46"/>
        <end position="62"/>
    </location>
</feature>
<evidence type="ECO:0000256" key="7">
    <source>
        <dbReference type="ARBA" id="ARBA00023159"/>
    </source>
</evidence>
<keyword evidence="6 10" id="KW-0238">DNA-binding</keyword>
<keyword evidence="8" id="KW-0804">Transcription</keyword>
<dbReference type="Proteomes" id="UP000694402">
    <property type="component" value="Unassembled WGS sequence"/>
</dbReference>
<dbReference type="GO" id="GO:0008284">
    <property type="term" value="P:positive regulation of cell population proliferation"/>
    <property type="evidence" value="ECO:0007669"/>
    <property type="project" value="UniProtKB-ARBA"/>
</dbReference>
<gene>
    <name evidence="13" type="primary">LOC112220252</name>
</gene>